<dbReference type="Proteomes" id="UP001061298">
    <property type="component" value="Chromosome"/>
</dbReference>
<evidence type="ECO:0000313" key="3">
    <source>
        <dbReference type="EMBL" id="UXY21149.1"/>
    </source>
</evidence>
<organism evidence="3 4">
    <name type="scientific">Streptomyces cynarae</name>
    <dbReference type="NCBI Taxonomy" id="2981134"/>
    <lineage>
        <taxon>Bacteria</taxon>
        <taxon>Bacillati</taxon>
        <taxon>Actinomycetota</taxon>
        <taxon>Actinomycetes</taxon>
        <taxon>Kitasatosporales</taxon>
        <taxon>Streptomycetaceae</taxon>
        <taxon>Streptomyces</taxon>
    </lineage>
</organism>
<evidence type="ECO:0000313" key="4">
    <source>
        <dbReference type="Proteomes" id="UP001061298"/>
    </source>
</evidence>
<keyword evidence="4" id="KW-1185">Reference proteome</keyword>
<keyword evidence="1" id="KW-0732">Signal</keyword>
<dbReference type="InterPro" id="IPR025326">
    <property type="entry name" value="DUF4232"/>
</dbReference>
<proteinExistence type="predicted"/>
<feature type="domain" description="DUF4232" evidence="2">
    <location>
        <begin position="66"/>
        <end position="184"/>
    </location>
</feature>
<dbReference type="RefSeq" id="WP_263231194.1">
    <property type="nucleotide sequence ID" value="NZ_CP106793.1"/>
</dbReference>
<sequence>MSTITNQRSPMRALPVRLAVTAFVAALALTACDSSSNSGSAEKSGDSGKSKNTAECTLGIKVGPANAATTAGDTGNVPVTLTNDGSRPCAFDGFPGIELTGGDTGWKVPDQEGANPEKVTLQKGDTATFTITYVRGKADGADSATAKNVKITVPGAGDAHSYPWSYGEVALKGGKTPDASVSPIQVAGD</sequence>
<evidence type="ECO:0000256" key="1">
    <source>
        <dbReference type="SAM" id="SignalP"/>
    </source>
</evidence>
<feature type="signal peptide" evidence="1">
    <location>
        <begin position="1"/>
        <end position="31"/>
    </location>
</feature>
<protein>
    <submittedName>
        <fullName evidence="3">DUF4232 domain-containing protein</fullName>
    </submittedName>
</protein>
<dbReference type="EMBL" id="CP106793">
    <property type="protein sequence ID" value="UXY21149.1"/>
    <property type="molecule type" value="Genomic_DNA"/>
</dbReference>
<accession>A0ABY6E3J2</accession>
<reference evidence="3" key="1">
    <citation type="submission" date="2022-10" db="EMBL/GenBank/DDBJ databases">
        <authorList>
            <person name="Mo P."/>
        </authorList>
    </citation>
    <scope>NUCLEOTIDE SEQUENCE</scope>
    <source>
        <strain evidence="3">HUAS 13-4</strain>
    </source>
</reference>
<gene>
    <name evidence="3" type="ORF">N8I84_22505</name>
</gene>
<dbReference type="Pfam" id="PF14016">
    <property type="entry name" value="DUF4232"/>
    <property type="match status" value="1"/>
</dbReference>
<evidence type="ECO:0000259" key="2">
    <source>
        <dbReference type="Pfam" id="PF14016"/>
    </source>
</evidence>
<name>A0ABY6E3J2_9ACTN</name>
<feature type="chain" id="PRO_5046880063" evidence="1">
    <location>
        <begin position="32"/>
        <end position="189"/>
    </location>
</feature>